<keyword evidence="2" id="KW-1185">Reference proteome</keyword>
<comment type="caution">
    <text evidence="1">The sequence shown here is derived from an EMBL/GenBank/DDBJ whole genome shotgun (WGS) entry which is preliminary data.</text>
</comment>
<organism evidence="1 2">
    <name type="scientific">Amycolatopsis bartoniae</name>
    <dbReference type="NCBI Taxonomy" id="941986"/>
    <lineage>
        <taxon>Bacteria</taxon>
        <taxon>Bacillati</taxon>
        <taxon>Actinomycetota</taxon>
        <taxon>Actinomycetes</taxon>
        <taxon>Pseudonocardiales</taxon>
        <taxon>Pseudonocardiaceae</taxon>
        <taxon>Amycolatopsis</taxon>
    </lineage>
</organism>
<name>A0A8H9J0J7_9PSEU</name>
<dbReference type="AlphaFoldDB" id="A0A8H9J0J7"/>
<evidence type="ECO:0000313" key="2">
    <source>
        <dbReference type="Proteomes" id="UP000658656"/>
    </source>
</evidence>
<protein>
    <submittedName>
        <fullName evidence="1">Uncharacterized protein</fullName>
    </submittedName>
</protein>
<sequence length="145" mass="17356">MWDDLLGDLVGLLVGVPSGECDADWRRGRVSSKRRRVFESGREIRLRCALRWPDSEFRRWRMGTLRLSRGSARWSPRFRRSLGVELDYRKTTPRTMRRRGLWERFRLARTDVVLVYGLHDGRLELAIRRWELTEVARLFEMPPAR</sequence>
<proteinExistence type="predicted"/>
<dbReference type="Proteomes" id="UP000658656">
    <property type="component" value="Unassembled WGS sequence"/>
</dbReference>
<gene>
    <name evidence="1" type="ORF">GCM10017566_31460</name>
</gene>
<reference evidence="1" key="1">
    <citation type="journal article" date="2014" name="Int. J. Syst. Evol. Microbiol.">
        <title>Complete genome sequence of Corynebacterium casei LMG S-19264T (=DSM 44701T), isolated from a smear-ripened cheese.</title>
        <authorList>
            <consortium name="US DOE Joint Genome Institute (JGI-PGF)"/>
            <person name="Walter F."/>
            <person name="Albersmeier A."/>
            <person name="Kalinowski J."/>
            <person name="Ruckert C."/>
        </authorList>
    </citation>
    <scope>NUCLEOTIDE SEQUENCE</scope>
    <source>
        <strain evidence="1">CGMCC 4.7679</strain>
    </source>
</reference>
<dbReference type="EMBL" id="BNAV01000004">
    <property type="protein sequence ID" value="GHF56047.1"/>
    <property type="molecule type" value="Genomic_DNA"/>
</dbReference>
<evidence type="ECO:0000313" key="1">
    <source>
        <dbReference type="EMBL" id="GHF56047.1"/>
    </source>
</evidence>
<reference evidence="1" key="2">
    <citation type="submission" date="2020-09" db="EMBL/GenBank/DDBJ databases">
        <authorList>
            <person name="Sun Q."/>
            <person name="Zhou Y."/>
        </authorList>
    </citation>
    <scope>NUCLEOTIDE SEQUENCE</scope>
    <source>
        <strain evidence="1">CGMCC 4.7679</strain>
    </source>
</reference>
<accession>A0A8H9J0J7</accession>